<dbReference type="GO" id="GO:0080019">
    <property type="term" value="F:alcohol-forming very long-chain fatty acyl-CoA reductase activity"/>
    <property type="evidence" value="ECO:0007669"/>
    <property type="project" value="InterPro"/>
</dbReference>
<dbReference type="GO" id="GO:0102965">
    <property type="term" value="F:alcohol-forming long-chain fatty acyl-CoA reductase activity"/>
    <property type="evidence" value="ECO:0007669"/>
    <property type="project" value="UniProtKB-EC"/>
</dbReference>
<keyword evidence="1" id="KW-0521">NADP</keyword>
<comment type="function">
    <text evidence="1">Catalyzes the reduction of fatty acyl-CoA to fatty alcohols.</text>
</comment>
<dbReference type="SUPFAM" id="SSF51735">
    <property type="entry name" value="NAD(P)-binding Rossmann-fold domains"/>
    <property type="match status" value="1"/>
</dbReference>
<accession>A0A8H4GUK3</accession>
<comment type="caution">
    <text evidence="3">The sequence shown here is derived from an EMBL/GenBank/DDBJ whole genome shotgun (WGS) entry which is preliminary data.</text>
</comment>
<name>A0A8H4GUK3_9EURO</name>
<dbReference type="AlphaFoldDB" id="A0A8H4GUK3"/>
<dbReference type="GO" id="GO:0005777">
    <property type="term" value="C:peroxisome"/>
    <property type="evidence" value="ECO:0007669"/>
    <property type="project" value="TreeGrafter"/>
</dbReference>
<reference evidence="3" key="1">
    <citation type="journal article" date="2020" name="bioRxiv">
        <title>Genomic and phenotypic heterogeneity of clinical isolates of the human pathogens Aspergillus fumigatus, Aspergillus lentulus and Aspergillus fumigatiaffinis.</title>
        <authorList>
            <person name="dos Santos R.A.C."/>
            <person name="Steenwyk J.L."/>
            <person name="Rivero-Menendez O."/>
            <person name="Mead M.E."/>
            <person name="Silva L.P."/>
            <person name="Bastos R.W."/>
            <person name="Alastruey-Izquierdo A."/>
            <person name="Goldman G.H."/>
            <person name="Rokas A."/>
        </authorList>
    </citation>
    <scope>NUCLEOTIDE SEQUENCE</scope>
    <source>
        <strain evidence="3">CNM-CM6805</strain>
    </source>
</reference>
<gene>
    <name evidence="3" type="ORF">CNMCM6805_001892</name>
</gene>
<dbReference type="EC" id="1.2.1.84" evidence="1"/>
<dbReference type="InterPro" id="IPR026055">
    <property type="entry name" value="FAR"/>
</dbReference>
<keyword evidence="1" id="KW-0560">Oxidoreductase</keyword>
<dbReference type="Pfam" id="PF07993">
    <property type="entry name" value="NAD_binding_4"/>
    <property type="match status" value="1"/>
</dbReference>
<keyword evidence="1" id="KW-0444">Lipid biosynthesis</keyword>
<keyword evidence="1" id="KW-0443">Lipid metabolism</keyword>
<dbReference type="PANTHER" id="PTHR11011">
    <property type="entry name" value="MALE STERILITY PROTEIN 2-RELATED"/>
    <property type="match status" value="1"/>
</dbReference>
<dbReference type="Proteomes" id="UP000653565">
    <property type="component" value="Unassembled WGS sequence"/>
</dbReference>
<evidence type="ECO:0000313" key="4">
    <source>
        <dbReference type="Proteomes" id="UP000653565"/>
    </source>
</evidence>
<sequence>MRLVGTTPQPVQFVVGDMNRDPDLGLKASDPQQLRDQVTVVINAAADVSLHKQLPEAVQTNCVSYLTLMTVLAGFSRLRSFLHVSTTYMNSFLPANRIEERIYRLGEGDHDGYDYDDPERELSSILSTGSSAYTHRISSPYALAKYLAERLMLDHATNAPAVSMLIVRPSLIGPAIRDPYPGYGAEGTIPIHTCVQTLLGSPEYGPFRLAKELPQHQVLDEIPVDLVANTCLAHLVLGTTGIVHAAVQLYVARTVEETIDRCHRYTPPAVMEKIRQASLARGQDLAPDFFRIVQQALGDWTQDCSRSQH</sequence>
<evidence type="ECO:0000313" key="3">
    <source>
        <dbReference type="EMBL" id="KAF4228826.1"/>
    </source>
</evidence>
<dbReference type="InterPro" id="IPR036291">
    <property type="entry name" value="NAD(P)-bd_dom_sf"/>
</dbReference>
<comment type="similarity">
    <text evidence="1">Belongs to the fatty acyl-CoA reductase family.</text>
</comment>
<comment type="catalytic activity">
    <reaction evidence="1">
        <text>a long-chain fatty acyl-CoA + 2 NADPH + 2 H(+) = a long-chain primary fatty alcohol + 2 NADP(+) + CoA</text>
        <dbReference type="Rhea" id="RHEA:52716"/>
        <dbReference type="ChEBI" id="CHEBI:15378"/>
        <dbReference type="ChEBI" id="CHEBI:57287"/>
        <dbReference type="ChEBI" id="CHEBI:57783"/>
        <dbReference type="ChEBI" id="CHEBI:58349"/>
        <dbReference type="ChEBI" id="CHEBI:77396"/>
        <dbReference type="ChEBI" id="CHEBI:83139"/>
        <dbReference type="EC" id="1.2.1.84"/>
    </reaction>
</comment>
<protein>
    <recommendedName>
        <fullName evidence="1">Fatty acyl-CoA reductase</fullName>
        <ecNumber evidence="1">1.2.1.84</ecNumber>
    </recommendedName>
</protein>
<proteinExistence type="inferred from homology"/>
<dbReference type="InterPro" id="IPR013120">
    <property type="entry name" value="FAR_NAD-bd"/>
</dbReference>
<dbReference type="GO" id="GO:0035336">
    <property type="term" value="P:long-chain fatty-acyl-CoA metabolic process"/>
    <property type="evidence" value="ECO:0007669"/>
    <property type="project" value="TreeGrafter"/>
</dbReference>
<dbReference type="OrthoDB" id="429813at2759"/>
<evidence type="ECO:0000256" key="1">
    <source>
        <dbReference type="RuleBase" id="RU363097"/>
    </source>
</evidence>
<dbReference type="Gene3D" id="3.40.50.720">
    <property type="entry name" value="NAD(P)-binding Rossmann-like Domain"/>
    <property type="match status" value="1"/>
</dbReference>
<feature type="domain" description="Thioester reductase (TE)" evidence="2">
    <location>
        <begin position="11"/>
        <end position="230"/>
    </location>
</feature>
<evidence type="ECO:0000259" key="2">
    <source>
        <dbReference type="Pfam" id="PF07993"/>
    </source>
</evidence>
<dbReference type="PANTHER" id="PTHR11011:SF45">
    <property type="entry name" value="FATTY ACYL-COA REDUCTASE CG8306-RELATED"/>
    <property type="match status" value="1"/>
</dbReference>
<organism evidence="3 4">
    <name type="scientific">Aspergillus fumigatiaffinis</name>
    <dbReference type="NCBI Taxonomy" id="340414"/>
    <lineage>
        <taxon>Eukaryota</taxon>
        <taxon>Fungi</taxon>
        <taxon>Dikarya</taxon>
        <taxon>Ascomycota</taxon>
        <taxon>Pezizomycotina</taxon>
        <taxon>Eurotiomycetes</taxon>
        <taxon>Eurotiomycetidae</taxon>
        <taxon>Eurotiales</taxon>
        <taxon>Aspergillaceae</taxon>
        <taxon>Aspergillus</taxon>
        <taxon>Aspergillus subgen. Fumigati</taxon>
    </lineage>
</organism>
<reference evidence="3" key="2">
    <citation type="submission" date="2020-04" db="EMBL/GenBank/DDBJ databases">
        <authorList>
            <person name="Santos R.A.C."/>
            <person name="Steenwyk J.L."/>
            <person name="Rivero-Menendez O."/>
            <person name="Mead M.E."/>
            <person name="Silva L.P."/>
            <person name="Bastos R.W."/>
            <person name="Alastruey-Izquierdo A."/>
            <person name="Goldman G.H."/>
            <person name="Rokas A."/>
        </authorList>
    </citation>
    <scope>NUCLEOTIDE SEQUENCE</scope>
    <source>
        <strain evidence="3">CNM-CM6805</strain>
    </source>
</reference>
<dbReference type="EMBL" id="JAAAPX010000144">
    <property type="protein sequence ID" value="KAF4228826.1"/>
    <property type="molecule type" value="Genomic_DNA"/>
</dbReference>
<keyword evidence="4" id="KW-1185">Reference proteome</keyword>